<sequence length="340" mass="38181">MTFSSRYALLRKAVFATRRQSLFRRVRILMYSVIYPRAAWLWFQALSRRSLLTDLAVHNRRFVEKPFHRFGQADLSARSRAALICGHYAAMEQMLGDALTARIYLLGESVSLSSTLQYDIVLREPTRCWREGLLTVAWMDRQTRVDLAWATVSIEYTAETRSWVLLIGGLQGPAGIDRERVRDATKTCHGLRPKAAVMEALCELCRLLNIPVLAAVAKSSHVSHARDEGFHADYDAFWREMGGVECGARFILPRILHHREIGQVPSNKRAAFRRKHALIAEVLAQIQASLGPELSGMGQVKETGLYGQSSEHASTCRLHDGHQPCRQEPLAPGICGDSAT</sequence>
<name>A0ABW9BTB7_9BURK</name>
<protein>
    <submittedName>
        <fullName evidence="1">DUF535 family protein</fullName>
    </submittedName>
</protein>
<gene>
    <name evidence="1" type="ORF">PQR00_02700</name>
</gene>
<dbReference type="Pfam" id="PF04393">
    <property type="entry name" value="DUF535"/>
    <property type="match status" value="1"/>
</dbReference>
<dbReference type="PANTHER" id="PTHR38785">
    <property type="entry name" value="HOMOLOG OF VIRK"/>
    <property type="match status" value="1"/>
</dbReference>
<dbReference type="EMBL" id="JAQQDH010000001">
    <property type="protein sequence ID" value="MFM0442483.1"/>
    <property type="molecule type" value="Genomic_DNA"/>
</dbReference>
<dbReference type="RefSeq" id="WP_408127491.1">
    <property type="nucleotide sequence ID" value="NZ_JAQQCU010000001.1"/>
</dbReference>
<keyword evidence="2" id="KW-1185">Reference proteome</keyword>
<reference evidence="1 2" key="1">
    <citation type="journal article" date="2024" name="Chem. Sci.">
        <title>Discovery of megapolipeptins by genome mining of a Burkholderiales bacteria collection.</title>
        <authorList>
            <person name="Paulo B.S."/>
            <person name="Recchia M.J.J."/>
            <person name="Lee S."/>
            <person name="Fergusson C.H."/>
            <person name="Romanowski S.B."/>
            <person name="Hernandez A."/>
            <person name="Krull N."/>
            <person name="Liu D.Y."/>
            <person name="Cavanagh H."/>
            <person name="Bos A."/>
            <person name="Gray C.A."/>
            <person name="Murphy B.T."/>
            <person name="Linington R.G."/>
            <person name="Eustaquio A.S."/>
        </authorList>
    </citation>
    <scope>NUCLEOTIDE SEQUENCE [LARGE SCALE GENOMIC DNA]</scope>
    <source>
        <strain evidence="1 2">RL17-379-BIB-C</strain>
    </source>
</reference>
<evidence type="ECO:0000313" key="2">
    <source>
        <dbReference type="Proteomes" id="UP001629288"/>
    </source>
</evidence>
<dbReference type="InterPro" id="IPR007488">
    <property type="entry name" value="DUF535"/>
</dbReference>
<accession>A0ABW9BTB7</accession>
<dbReference type="Proteomes" id="UP001629288">
    <property type="component" value="Unassembled WGS sequence"/>
</dbReference>
<organism evidence="1 2">
    <name type="scientific">Paraburkholderia strydomiana</name>
    <dbReference type="NCBI Taxonomy" id="1245417"/>
    <lineage>
        <taxon>Bacteria</taxon>
        <taxon>Pseudomonadati</taxon>
        <taxon>Pseudomonadota</taxon>
        <taxon>Betaproteobacteria</taxon>
        <taxon>Burkholderiales</taxon>
        <taxon>Burkholderiaceae</taxon>
        <taxon>Paraburkholderia</taxon>
    </lineage>
</organism>
<evidence type="ECO:0000313" key="1">
    <source>
        <dbReference type="EMBL" id="MFM0442483.1"/>
    </source>
</evidence>
<dbReference type="PANTHER" id="PTHR38785:SF1">
    <property type="entry name" value="HOMOLOG OF VIRK"/>
    <property type="match status" value="1"/>
</dbReference>
<comment type="caution">
    <text evidence="1">The sequence shown here is derived from an EMBL/GenBank/DDBJ whole genome shotgun (WGS) entry which is preliminary data.</text>
</comment>
<proteinExistence type="predicted"/>